<keyword evidence="3" id="KW-1185">Reference proteome</keyword>
<gene>
    <name evidence="2" type="ORF">K452DRAFT_361738</name>
</gene>
<feature type="compositionally biased region" description="Polar residues" evidence="1">
    <location>
        <begin position="134"/>
        <end position="146"/>
    </location>
</feature>
<feature type="region of interest" description="Disordered" evidence="1">
    <location>
        <begin position="128"/>
        <end position="163"/>
    </location>
</feature>
<name>A0A6A6B4C8_9PEZI</name>
<dbReference type="EMBL" id="ML995500">
    <property type="protein sequence ID" value="KAF2137807.1"/>
    <property type="molecule type" value="Genomic_DNA"/>
</dbReference>
<protein>
    <submittedName>
        <fullName evidence="2">Uncharacterized protein</fullName>
    </submittedName>
</protein>
<evidence type="ECO:0000256" key="1">
    <source>
        <dbReference type="SAM" id="MobiDB-lite"/>
    </source>
</evidence>
<dbReference type="GeneID" id="54303954"/>
<reference evidence="2" key="1">
    <citation type="journal article" date="2020" name="Stud. Mycol.">
        <title>101 Dothideomycetes genomes: a test case for predicting lifestyles and emergence of pathogens.</title>
        <authorList>
            <person name="Haridas S."/>
            <person name="Albert R."/>
            <person name="Binder M."/>
            <person name="Bloem J."/>
            <person name="Labutti K."/>
            <person name="Salamov A."/>
            <person name="Andreopoulos B."/>
            <person name="Baker S."/>
            <person name="Barry K."/>
            <person name="Bills G."/>
            <person name="Bluhm B."/>
            <person name="Cannon C."/>
            <person name="Castanera R."/>
            <person name="Culley D."/>
            <person name="Daum C."/>
            <person name="Ezra D."/>
            <person name="Gonzalez J."/>
            <person name="Henrissat B."/>
            <person name="Kuo A."/>
            <person name="Liang C."/>
            <person name="Lipzen A."/>
            <person name="Lutzoni F."/>
            <person name="Magnuson J."/>
            <person name="Mondo S."/>
            <person name="Nolan M."/>
            <person name="Ohm R."/>
            <person name="Pangilinan J."/>
            <person name="Park H.-J."/>
            <person name="Ramirez L."/>
            <person name="Alfaro M."/>
            <person name="Sun H."/>
            <person name="Tritt A."/>
            <person name="Yoshinaga Y."/>
            <person name="Zwiers L.-H."/>
            <person name="Turgeon B."/>
            <person name="Goodwin S."/>
            <person name="Spatafora J."/>
            <person name="Crous P."/>
            <person name="Grigoriev I."/>
        </authorList>
    </citation>
    <scope>NUCLEOTIDE SEQUENCE</scope>
    <source>
        <strain evidence="2">CBS 121167</strain>
    </source>
</reference>
<feature type="compositionally biased region" description="Basic and acidic residues" evidence="1">
    <location>
        <begin position="86"/>
        <end position="101"/>
    </location>
</feature>
<accession>A0A6A6B4C8</accession>
<sequence>MSSNRNTNPATRHEMDKDFDQSLDLFSRVDLSMVLETPHRRSRLLSFLAELFEKVPELIPNQFRLDAASLTWDLETRRPTGMLGSTRKDPRDQRGDSEPMDLRGSVSASIFPIRGNQPISRLAESAEVSPGVQRGQNISCDQQFSPPQHPSVEKRPVRGRKAPQVNQENVTLGLASLRHARLPPNPPIKELKGNIHWSLFVQTPTETEHNPVSSGDLMSCVMKSLGLWYKRNKQNERAIIYAHRIFCLLFSHCADSLEQSPIVPEKKVAGRSSRSYAYDVLVDATGETRQHIRQITTRTNRYITLAKKLGIGRVLEISSDCSTL</sequence>
<dbReference type="RefSeq" id="XP_033393522.1">
    <property type="nucleotide sequence ID" value="XM_033546448.1"/>
</dbReference>
<evidence type="ECO:0000313" key="3">
    <source>
        <dbReference type="Proteomes" id="UP000799438"/>
    </source>
</evidence>
<dbReference type="AlphaFoldDB" id="A0A6A6B4C8"/>
<organism evidence="2 3">
    <name type="scientific">Aplosporella prunicola CBS 121167</name>
    <dbReference type="NCBI Taxonomy" id="1176127"/>
    <lineage>
        <taxon>Eukaryota</taxon>
        <taxon>Fungi</taxon>
        <taxon>Dikarya</taxon>
        <taxon>Ascomycota</taxon>
        <taxon>Pezizomycotina</taxon>
        <taxon>Dothideomycetes</taxon>
        <taxon>Dothideomycetes incertae sedis</taxon>
        <taxon>Botryosphaeriales</taxon>
        <taxon>Aplosporellaceae</taxon>
        <taxon>Aplosporella</taxon>
    </lineage>
</organism>
<proteinExistence type="predicted"/>
<feature type="region of interest" description="Disordered" evidence="1">
    <location>
        <begin position="79"/>
        <end position="108"/>
    </location>
</feature>
<evidence type="ECO:0000313" key="2">
    <source>
        <dbReference type="EMBL" id="KAF2137807.1"/>
    </source>
</evidence>
<dbReference type="Proteomes" id="UP000799438">
    <property type="component" value="Unassembled WGS sequence"/>
</dbReference>